<dbReference type="Gene3D" id="3.10.580.10">
    <property type="entry name" value="CBS-domain"/>
    <property type="match status" value="1"/>
</dbReference>
<dbReference type="PANTHER" id="PTHR42115:SF1">
    <property type="entry name" value="BETA-SYNTHASE (BETA-THIONASE), PUTATIVE (AFU_ORTHOLOGUE AFUA_3G08420)-RELATED"/>
    <property type="match status" value="1"/>
</dbReference>
<dbReference type="OrthoDB" id="2536440at2759"/>
<keyword evidence="1" id="KW-0129">CBS domain</keyword>
<reference evidence="3 4" key="1">
    <citation type="journal article" date="2014" name="BMC Genomics">
        <title>Comparative genome sequencing reveals chemotype-specific gene clusters in the toxigenic black mold Stachybotrys.</title>
        <authorList>
            <person name="Semeiks J."/>
            <person name="Borek D."/>
            <person name="Otwinowski Z."/>
            <person name="Grishin N.V."/>
        </authorList>
    </citation>
    <scope>NUCLEOTIDE SEQUENCE [LARGE SCALE GENOMIC DNA]</scope>
    <source>
        <strain evidence="4">CBS 109288 / IBT 7711</strain>
    </source>
</reference>
<feature type="domain" description="CBS" evidence="2">
    <location>
        <begin position="33"/>
        <end position="94"/>
    </location>
</feature>
<organism evidence="3 4">
    <name type="scientific">Stachybotrys chartarum (strain CBS 109288 / IBT 7711)</name>
    <name type="common">Toxic black mold</name>
    <name type="synonym">Stilbospora chartarum</name>
    <dbReference type="NCBI Taxonomy" id="1280523"/>
    <lineage>
        <taxon>Eukaryota</taxon>
        <taxon>Fungi</taxon>
        <taxon>Dikarya</taxon>
        <taxon>Ascomycota</taxon>
        <taxon>Pezizomycotina</taxon>
        <taxon>Sordariomycetes</taxon>
        <taxon>Hypocreomycetidae</taxon>
        <taxon>Hypocreales</taxon>
        <taxon>Stachybotryaceae</taxon>
        <taxon>Stachybotrys</taxon>
    </lineage>
</organism>
<accession>A0A084AIP4</accession>
<evidence type="ECO:0000259" key="2">
    <source>
        <dbReference type="PROSITE" id="PS51371"/>
    </source>
</evidence>
<evidence type="ECO:0000313" key="3">
    <source>
        <dbReference type="EMBL" id="KEY65173.1"/>
    </source>
</evidence>
<keyword evidence="4" id="KW-1185">Reference proteome</keyword>
<dbReference type="PROSITE" id="PS51371">
    <property type="entry name" value="CBS"/>
    <property type="match status" value="1"/>
</dbReference>
<dbReference type="HOGENOM" id="CLU_105491_0_0_1"/>
<evidence type="ECO:0000313" key="4">
    <source>
        <dbReference type="Proteomes" id="UP000028045"/>
    </source>
</evidence>
<dbReference type="InterPro" id="IPR000644">
    <property type="entry name" value="CBS_dom"/>
</dbReference>
<sequence length="168" mass="18446">MTGAASAGGGSTPGQPFVSKWSSIYRGATVEDMDPPAALSLNPSDTVSVALLSAFERDYTHLTVVDSETRALLGYISIPHLQALIDSGKVRPDEPLSSAMTRFQRKGRTYTVITMQTPLEELERFFRGGKTDGPWKEDFAVITDANRRFVLGVATVHDLEEFVRRRPA</sequence>
<dbReference type="SUPFAM" id="SSF54631">
    <property type="entry name" value="CBS-domain pair"/>
    <property type="match status" value="1"/>
</dbReference>
<dbReference type="InterPro" id="IPR046342">
    <property type="entry name" value="CBS_dom_sf"/>
</dbReference>
<gene>
    <name evidence="3" type="ORF">S7711_08281</name>
</gene>
<name>A0A084AIP4_STACB</name>
<dbReference type="PANTHER" id="PTHR42115">
    <property type="entry name" value="BETA-SYNTHASE (BETA-THIONASE), PUTATIVE (AFU_ORTHOLOGUE AFUA_3G08420)-RELATED"/>
    <property type="match status" value="1"/>
</dbReference>
<dbReference type="Proteomes" id="UP000028045">
    <property type="component" value="Unassembled WGS sequence"/>
</dbReference>
<dbReference type="AlphaFoldDB" id="A0A084AIP4"/>
<dbReference type="EMBL" id="KL648712">
    <property type="protein sequence ID" value="KEY65173.1"/>
    <property type="molecule type" value="Genomic_DNA"/>
</dbReference>
<protein>
    <recommendedName>
        <fullName evidence="2">CBS domain-containing protein</fullName>
    </recommendedName>
</protein>
<evidence type="ECO:0000256" key="1">
    <source>
        <dbReference type="PROSITE-ProRule" id="PRU00703"/>
    </source>
</evidence>
<proteinExistence type="predicted"/>